<dbReference type="GO" id="GO:0003677">
    <property type="term" value="F:DNA binding"/>
    <property type="evidence" value="ECO:0007669"/>
    <property type="project" value="UniProtKB-KW"/>
</dbReference>
<dbReference type="PANTHER" id="PTHR30349:SF64">
    <property type="entry name" value="PROPHAGE INTEGRASE INTD-RELATED"/>
    <property type="match status" value="1"/>
</dbReference>
<evidence type="ECO:0000256" key="1">
    <source>
        <dbReference type="ARBA" id="ARBA00008857"/>
    </source>
</evidence>
<dbReference type="Pfam" id="PF00589">
    <property type="entry name" value="Phage_integrase"/>
    <property type="match status" value="1"/>
</dbReference>
<sequence>MATLTLMLDQRNKNAKKFPLILRVRHKGIPKNIQLGYKLDSKQWDGDNNRIKSSFPNSSRANYKVSERLGIASKVVSDYNSTLKDLDVYQLVEIIKKAFIKNEEEKFGILHKIAPQKSTYLNKYGTEIIKRYHEAGRFGMADAMRGAIDLVIKYNTNEDILLSAIDEIFLEDLESWYLSKNNKPINKKSDTSKISYKKNTLNGLGVRLRSIRRIYNLAIKDNSTELKTENYPFGKGGYSIKQQRSKKRAVDLDVIEQIKHLDTPEESPLWHHKNYFLVYFYMRGMNFMDMAYLRVGAINKGRLKYKRRKTRRGTNVKEFDILIPNEIKDILKYYTAGKSKEDLVFPILADVMYTESEERIHEIYKSRRKNHNRRLNTIGKKLNLDIRLTTYVARHTFATAGLYKGVPKSQIGDMLGHTNYYTTEAYFADFENEILDKAAEKIFG</sequence>
<reference evidence="5" key="1">
    <citation type="submission" date="2021-01" db="EMBL/GenBank/DDBJ databases">
        <authorList>
            <person name="Zhong Y.L."/>
        </authorList>
    </citation>
    <scope>NUCLEOTIDE SEQUENCE</scope>
    <source>
        <strain evidence="5">KCTC 23302</strain>
    </source>
</reference>
<dbReference type="InterPro" id="IPR025269">
    <property type="entry name" value="SAM-like_dom"/>
</dbReference>
<dbReference type="Gene3D" id="1.10.443.10">
    <property type="entry name" value="Intergrase catalytic core"/>
    <property type="match status" value="1"/>
</dbReference>
<accession>A0A936ZW15</accession>
<dbReference type="RefSeq" id="WP_201923361.1">
    <property type="nucleotide sequence ID" value="NZ_BAABAX010000002.1"/>
</dbReference>
<dbReference type="SUPFAM" id="SSF56349">
    <property type="entry name" value="DNA breaking-rejoining enzymes"/>
    <property type="match status" value="1"/>
</dbReference>
<evidence type="ECO:0000313" key="6">
    <source>
        <dbReference type="Proteomes" id="UP000651057"/>
    </source>
</evidence>
<dbReference type="Pfam" id="PF13102">
    <property type="entry name" value="Phage_int_SAM_5"/>
    <property type="match status" value="1"/>
</dbReference>
<evidence type="ECO:0000256" key="3">
    <source>
        <dbReference type="ARBA" id="ARBA00023172"/>
    </source>
</evidence>
<dbReference type="InterPro" id="IPR050090">
    <property type="entry name" value="Tyrosine_recombinase_XerCD"/>
</dbReference>
<proteinExistence type="inferred from homology"/>
<name>A0A936ZW15_9FLAO</name>
<dbReference type="Pfam" id="PF17293">
    <property type="entry name" value="Arm-DNA-bind_5"/>
    <property type="match status" value="1"/>
</dbReference>
<comment type="caution">
    <text evidence="5">The sequence shown here is derived from an EMBL/GenBank/DDBJ whole genome shotgun (WGS) entry which is preliminary data.</text>
</comment>
<comment type="similarity">
    <text evidence="1">Belongs to the 'phage' integrase family.</text>
</comment>
<dbReference type="GO" id="GO:0006310">
    <property type="term" value="P:DNA recombination"/>
    <property type="evidence" value="ECO:0007669"/>
    <property type="project" value="UniProtKB-KW"/>
</dbReference>
<feature type="domain" description="Tyr recombinase" evidence="4">
    <location>
        <begin position="245"/>
        <end position="440"/>
    </location>
</feature>
<evidence type="ECO:0000256" key="2">
    <source>
        <dbReference type="ARBA" id="ARBA00023125"/>
    </source>
</evidence>
<dbReference type="Gene3D" id="1.10.150.130">
    <property type="match status" value="1"/>
</dbReference>
<keyword evidence="2" id="KW-0238">DNA-binding</keyword>
<keyword evidence="3" id="KW-0233">DNA recombination</keyword>
<dbReference type="AlphaFoldDB" id="A0A936ZW15"/>
<keyword evidence="6" id="KW-1185">Reference proteome</keyword>
<protein>
    <submittedName>
        <fullName evidence="5">Tyrosine-type recombinase/integrase</fullName>
    </submittedName>
</protein>
<dbReference type="InterPro" id="IPR002104">
    <property type="entry name" value="Integrase_catalytic"/>
</dbReference>
<dbReference type="InterPro" id="IPR010998">
    <property type="entry name" value="Integrase_recombinase_N"/>
</dbReference>
<dbReference type="Proteomes" id="UP000651057">
    <property type="component" value="Unassembled WGS sequence"/>
</dbReference>
<dbReference type="PANTHER" id="PTHR30349">
    <property type="entry name" value="PHAGE INTEGRASE-RELATED"/>
    <property type="match status" value="1"/>
</dbReference>
<evidence type="ECO:0000313" key="5">
    <source>
        <dbReference type="EMBL" id="MBL0685342.1"/>
    </source>
</evidence>
<evidence type="ECO:0000259" key="4">
    <source>
        <dbReference type="PROSITE" id="PS51898"/>
    </source>
</evidence>
<dbReference type="EMBL" id="JAERQJ010000008">
    <property type="protein sequence ID" value="MBL0685342.1"/>
    <property type="molecule type" value="Genomic_DNA"/>
</dbReference>
<organism evidence="5 6">
    <name type="scientific">Aquimarina mytili</name>
    <dbReference type="NCBI Taxonomy" id="874423"/>
    <lineage>
        <taxon>Bacteria</taxon>
        <taxon>Pseudomonadati</taxon>
        <taxon>Bacteroidota</taxon>
        <taxon>Flavobacteriia</taxon>
        <taxon>Flavobacteriales</taxon>
        <taxon>Flavobacteriaceae</taxon>
        <taxon>Aquimarina</taxon>
    </lineage>
</organism>
<dbReference type="InterPro" id="IPR011010">
    <property type="entry name" value="DNA_brk_join_enz"/>
</dbReference>
<dbReference type="InterPro" id="IPR035386">
    <property type="entry name" value="Arm-DNA-bind_5"/>
</dbReference>
<dbReference type="PROSITE" id="PS51898">
    <property type="entry name" value="TYR_RECOMBINASE"/>
    <property type="match status" value="1"/>
</dbReference>
<dbReference type="GO" id="GO:0015074">
    <property type="term" value="P:DNA integration"/>
    <property type="evidence" value="ECO:0007669"/>
    <property type="project" value="InterPro"/>
</dbReference>
<dbReference type="InterPro" id="IPR013762">
    <property type="entry name" value="Integrase-like_cat_sf"/>
</dbReference>
<gene>
    <name evidence="5" type="ORF">JJQ60_17545</name>
</gene>